<dbReference type="GO" id="GO:0000978">
    <property type="term" value="F:RNA polymerase II cis-regulatory region sequence-specific DNA binding"/>
    <property type="evidence" value="ECO:0007669"/>
    <property type="project" value="TreeGrafter"/>
</dbReference>
<dbReference type="GO" id="GO:0005634">
    <property type="term" value="C:nucleus"/>
    <property type="evidence" value="ECO:0007669"/>
    <property type="project" value="TreeGrafter"/>
</dbReference>
<keyword evidence="3" id="KW-1185">Reference proteome</keyword>
<protein>
    <submittedName>
        <fullName evidence="2">CP2 transcription factor</fullName>
    </submittedName>
</protein>
<dbReference type="GO" id="GO:0001228">
    <property type="term" value="F:DNA-binding transcription activator activity, RNA polymerase II-specific"/>
    <property type="evidence" value="ECO:0007669"/>
    <property type="project" value="TreeGrafter"/>
</dbReference>
<dbReference type="InterPro" id="IPR040167">
    <property type="entry name" value="TF_CP2-like"/>
</dbReference>
<evidence type="ECO:0000259" key="1">
    <source>
        <dbReference type="PROSITE" id="PS51968"/>
    </source>
</evidence>
<evidence type="ECO:0000313" key="2">
    <source>
        <dbReference type="EMBL" id="RKP10161.1"/>
    </source>
</evidence>
<dbReference type="OrthoDB" id="7680836at2759"/>
<feature type="non-terminal residue" evidence="2">
    <location>
        <position position="167"/>
    </location>
</feature>
<dbReference type="Pfam" id="PF04516">
    <property type="entry name" value="CP2"/>
    <property type="match status" value="1"/>
</dbReference>
<name>A0A4P9XWX4_9FUNG</name>
<dbReference type="Proteomes" id="UP000271241">
    <property type="component" value="Unassembled WGS sequence"/>
</dbReference>
<sequence>KGQFYNIALEDTLKQECTLETTMRIMFHEKAHRRLANTYWSHWLSQQSSPRTARALDINVRFRWSGQRGATVQVRFNCLSTEFSRVKGVKGIPMRVQAETRVVSSESLSGERAFAAIKLFRDKGAERKNKDDLRHRERLVQRMRAKSSSSQRTSVDALPQAFPVTVF</sequence>
<proteinExistence type="predicted"/>
<organism evidence="2 3">
    <name type="scientific">Thamnocephalis sphaerospora</name>
    <dbReference type="NCBI Taxonomy" id="78915"/>
    <lineage>
        <taxon>Eukaryota</taxon>
        <taxon>Fungi</taxon>
        <taxon>Fungi incertae sedis</taxon>
        <taxon>Zoopagomycota</taxon>
        <taxon>Zoopagomycotina</taxon>
        <taxon>Zoopagomycetes</taxon>
        <taxon>Zoopagales</taxon>
        <taxon>Sigmoideomycetaceae</taxon>
        <taxon>Thamnocephalis</taxon>
    </lineage>
</organism>
<dbReference type="STRING" id="78915.A0A4P9XWX4"/>
<feature type="non-terminal residue" evidence="2">
    <location>
        <position position="1"/>
    </location>
</feature>
<dbReference type="PROSITE" id="PS51968">
    <property type="entry name" value="GRH_CP2_DB"/>
    <property type="match status" value="1"/>
</dbReference>
<gene>
    <name evidence="2" type="ORF">THASP1DRAFT_2373</name>
</gene>
<feature type="domain" description="Grh/CP2 DB" evidence="1">
    <location>
        <begin position="1"/>
        <end position="167"/>
    </location>
</feature>
<dbReference type="AlphaFoldDB" id="A0A4P9XWX4"/>
<dbReference type="EMBL" id="KZ992467">
    <property type="protein sequence ID" value="RKP10161.1"/>
    <property type="molecule type" value="Genomic_DNA"/>
</dbReference>
<dbReference type="InterPro" id="IPR007604">
    <property type="entry name" value="CP2"/>
</dbReference>
<reference evidence="3" key="1">
    <citation type="journal article" date="2018" name="Nat. Microbiol.">
        <title>Leveraging single-cell genomics to expand the fungal tree of life.</title>
        <authorList>
            <person name="Ahrendt S.R."/>
            <person name="Quandt C.A."/>
            <person name="Ciobanu D."/>
            <person name="Clum A."/>
            <person name="Salamov A."/>
            <person name="Andreopoulos B."/>
            <person name="Cheng J.F."/>
            <person name="Woyke T."/>
            <person name="Pelin A."/>
            <person name="Henrissat B."/>
            <person name="Reynolds N.K."/>
            <person name="Benny G.L."/>
            <person name="Smith M.E."/>
            <person name="James T.Y."/>
            <person name="Grigoriev I.V."/>
        </authorList>
    </citation>
    <scope>NUCLEOTIDE SEQUENCE [LARGE SCALE GENOMIC DNA]</scope>
    <source>
        <strain evidence="3">RSA 1356</strain>
    </source>
</reference>
<evidence type="ECO:0000313" key="3">
    <source>
        <dbReference type="Proteomes" id="UP000271241"/>
    </source>
</evidence>
<dbReference type="PANTHER" id="PTHR11037:SF20">
    <property type="entry name" value="PROTEIN GRAINYHEAD"/>
    <property type="match status" value="1"/>
</dbReference>
<dbReference type="PANTHER" id="PTHR11037">
    <property type="entry name" value="TRANSCRIPTION FACTOR CP2"/>
    <property type="match status" value="1"/>
</dbReference>
<accession>A0A4P9XWX4</accession>